<dbReference type="GO" id="GO:0003735">
    <property type="term" value="F:structural constituent of ribosome"/>
    <property type="evidence" value="ECO:0007669"/>
    <property type="project" value="InterPro"/>
</dbReference>
<dbReference type="HAMAP" id="MF_00514">
    <property type="entry name" value="Ribosomal_bL35"/>
    <property type="match status" value="1"/>
</dbReference>
<gene>
    <name evidence="4" type="primary">rpmI</name>
    <name evidence="6" type="ORF">A2786_02395</name>
</gene>
<evidence type="ECO:0000256" key="2">
    <source>
        <dbReference type="ARBA" id="ARBA00022980"/>
    </source>
</evidence>
<evidence type="ECO:0000313" key="6">
    <source>
        <dbReference type="EMBL" id="OGY18345.1"/>
    </source>
</evidence>
<reference evidence="6 7" key="1">
    <citation type="journal article" date="2016" name="Nat. Commun.">
        <title>Thousands of microbial genomes shed light on interconnected biogeochemical processes in an aquifer system.</title>
        <authorList>
            <person name="Anantharaman K."/>
            <person name="Brown C.T."/>
            <person name="Hug L.A."/>
            <person name="Sharon I."/>
            <person name="Castelle C.J."/>
            <person name="Probst A.J."/>
            <person name="Thomas B.C."/>
            <person name="Singh A."/>
            <person name="Wilkins M.J."/>
            <person name="Karaoz U."/>
            <person name="Brodie E.L."/>
            <person name="Williams K.H."/>
            <person name="Hubbard S.S."/>
            <person name="Banfield J.F."/>
        </authorList>
    </citation>
    <scope>NUCLEOTIDE SEQUENCE [LARGE SCALE GENOMIC DNA]</scope>
</reference>
<dbReference type="InterPro" id="IPR021137">
    <property type="entry name" value="Ribosomal_bL35-like"/>
</dbReference>
<dbReference type="SUPFAM" id="SSF143034">
    <property type="entry name" value="L35p-like"/>
    <property type="match status" value="1"/>
</dbReference>
<keyword evidence="3 4" id="KW-0687">Ribonucleoprotein</keyword>
<proteinExistence type="inferred from homology"/>
<evidence type="ECO:0000313" key="7">
    <source>
        <dbReference type="Proteomes" id="UP000179233"/>
    </source>
</evidence>
<evidence type="ECO:0000256" key="4">
    <source>
        <dbReference type="HAMAP-Rule" id="MF_00514"/>
    </source>
</evidence>
<sequence>MPKVKIRKSVARRFKVTKTGKVLRRVQTMRHLRRKKSSKQRRRYKVPVRVTGKLAIKIRRMLGQ</sequence>
<dbReference type="GO" id="GO:1990904">
    <property type="term" value="C:ribonucleoprotein complex"/>
    <property type="evidence" value="ECO:0007669"/>
    <property type="project" value="UniProtKB-KW"/>
</dbReference>
<protein>
    <recommendedName>
        <fullName evidence="4">Large ribosomal subunit protein bL35</fullName>
    </recommendedName>
</protein>
<keyword evidence="2 4" id="KW-0689">Ribosomal protein</keyword>
<evidence type="ECO:0000256" key="1">
    <source>
        <dbReference type="ARBA" id="ARBA00006598"/>
    </source>
</evidence>
<comment type="similarity">
    <text evidence="1 4 5">Belongs to the bacterial ribosomal protein bL35 family.</text>
</comment>
<dbReference type="InterPro" id="IPR037229">
    <property type="entry name" value="Ribosomal_bL35_sf"/>
</dbReference>
<organism evidence="6 7">
    <name type="scientific">Candidatus Chisholmbacteria bacterium RIFCSPHIGHO2_01_FULL_52_32</name>
    <dbReference type="NCBI Taxonomy" id="1797591"/>
    <lineage>
        <taxon>Bacteria</taxon>
        <taxon>Candidatus Chisholmiibacteriota</taxon>
    </lineage>
</organism>
<dbReference type="Pfam" id="PF01632">
    <property type="entry name" value="Ribosomal_L35p"/>
    <property type="match status" value="1"/>
</dbReference>
<dbReference type="PRINTS" id="PR00064">
    <property type="entry name" value="RIBOSOMALL35"/>
</dbReference>
<dbReference type="AlphaFoldDB" id="A0A1G1VSF9"/>
<dbReference type="GO" id="GO:0005840">
    <property type="term" value="C:ribosome"/>
    <property type="evidence" value="ECO:0007669"/>
    <property type="project" value="UniProtKB-KW"/>
</dbReference>
<dbReference type="GO" id="GO:0006412">
    <property type="term" value="P:translation"/>
    <property type="evidence" value="ECO:0007669"/>
    <property type="project" value="UniProtKB-UniRule"/>
</dbReference>
<comment type="caution">
    <text evidence="6">The sequence shown here is derived from an EMBL/GenBank/DDBJ whole genome shotgun (WGS) entry which is preliminary data.</text>
</comment>
<evidence type="ECO:0000256" key="5">
    <source>
        <dbReference type="RuleBase" id="RU000568"/>
    </source>
</evidence>
<dbReference type="EMBL" id="MHCJ01000003">
    <property type="protein sequence ID" value="OGY18345.1"/>
    <property type="molecule type" value="Genomic_DNA"/>
</dbReference>
<dbReference type="InterPro" id="IPR001706">
    <property type="entry name" value="Ribosomal_bL35"/>
</dbReference>
<accession>A0A1G1VSF9</accession>
<dbReference type="Gene3D" id="4.10.410.60">
    <property type="match status" value="1"/>
</dbReference>
<dbReference type="Proteomes" id="UP000179233">
    <property type="component" value="Unassembled WGS sequence"/>
</dbReference>
<evidence type="ECO:0000256" key="3">
    <source>
        <dbReference type="ARBA" id="ARBA00023274"/>
    </source>
</evidence>
<name>A0A1G1VSF9_9BACT</name>